<dbReference type="GO" id="GO:0016042">
    <property type="term" value="P:lipid catabolic process"/>
    <property type="evidence" value="ECO:0007669"/>
    <property type="project" value="UniProtKB-UniRule"/>
</dbReference>
<evidence type="ECO:0000256" key="4">
    <source>
        <dbReference type="PROSITE-ProRule" id="PRU01161"/>
    </source>
</evidence>
<dbReference type="GO" id="GO:0016020">
    <property type="term" value="C:membrane"/>
    <property type="evidence" value="ECO:0007669"/>
    <property type="project" value="TreeGrafter"/>
</dbReference>
<feature type="domain" description="PNPLA" evidence="5">
    <location>
        <begin position="14"/>
        <end position="217"/>
    </location>
</feature>
<dbReference type="Gene3D" id="3.40.1090.10">
    <property type="entry name" value="Cytosolic phospholipase A2 catalytic domain"/>
    <property type="match status" value="1"/>
</dbReference>
<dbReference type="GO" id="GO:0047499">
    <property type="term" value="F:calcium-independent phospholipase A2 activity"/>
    <property type="evidence" value="ECO:0007669"/>
    <property type="project" value="TreeGrafter"/>
</dbReference>
<dbReference type="PROSITE" id="PS51635">
    <property type="entry name" value="PNPLA"/>
    <property type="match status" value="1"/>
</dbReference>
<dbReference type="PANTHER" id="PTHR24185">
    <property type="entry name" value="CALCIUM-INDEPENDENT PHOSPHOLIPASE A2-GAMMA"/>
    <property type="match status" value="1"/>
</dbReference>
<feature type="active site" description="Nucleophile" evidence="4">
    <location>
        <position position="62"/>
    </location>
</feature>
<evidence type="ECO:0000313" key="6">
    <source>
        <dbReference type="EMBL" id="KAJ5461183.1"/>
    </source>
</evidence>
<gene>
    <name evidence="6" type="ORF">N7458_002735</name>
</gene>
<dbReference type="GO" id="GO:0019369">
    <property type="term" value="P:arachidonate metabolic process"/>
    <property type="evidence" value="ECO:0007669"/>
    <property type="project" value="TreeGrafter"/>
</dbReference>
<keyword evidence="2 4" id="KW-0442">Lipid degradation</keyword>
<keyword evidence="7" id="KW-1185">Reference proteome</keyword>
<reference evidence="6" key="2">
    <citation type="journal article" date="2023" name="IMA Fungus">
        <title>Comparative genomic study of the Penicillium genus elucidates a diverse pangenome and 15 lateral gene transfer events.</title>
        <authorList>
            <person name="Petersen C."/>
            <person name="Sorensen T."/>
            <person name="Nielsen M.R."/>
            <person name="Sondergaard T.E."/>
            <person name="Sorensen J.L."/>
            <person name="Fitzpatrick D.A."/>
            <person name="Frisvad J.C."/>
            <person name="Nielsen K.L."/>
        </authorList>
    </citation>
    <scope>NUCLEOTIDE SEQUENCE</scope>
    <source>
        <strain evidence="6">IBT 16125</strain>
    </source>
</reference>
<name>A0AAD6G7G0_9EURO</name>
<evidence type="ECO:0000313" key="7">
    <source>
        <dbReference type="Proteomes" id="UP001213681"/>
    </source>
</evidence>
<comment type="caution">
    <text evidence="6">The sequence shown here is derived from an EMBL/GenBank/DDBJ whole genome shotgun (WGS) entry which is preliminary data.</text>
</comment>
<proteinExistence type="predicted"/>
<dbReference type="Proteomes" id="UP001213681">
    <property type="component" value="Unassembled WGS sequence"/>
</dbReference>
<keyword evidence="1 4" id="KW-0378">Hydrolase</keyword>
<dbReference type="GO" id="GO:0046486">
    <property type="term" value="P:glycerolipid metabolic process"/>
    <property type="evidence" value="ECO:0007669"/>
    <property type="project" value="UniProtKB-ARBA"/>
</dbReference>
<dbReference type="InterPro" id="IPR016035">
    <property type="entry name" value="Acyl_Trfase/lysoPLipase"/>
</dbReference>
<evidence type="ECO:0000259" key="5">
    <source>
        <dbReference type="PROSITE" id="PS51635"/>
    </source>
</evidence>
<dbReference type="Pfam" id="PF01734">
    <property type="entry name" value="Patatin"/>
    <property type="match status" value="1"/>
</dbReference>
<dbReference type="PANTHER" id="PTHR24185:SF1">
    <property type="entry name" value="CALCIUM-INDEPENDENT PHOSPHOLIPASE A2-GAMMA"/>
    <property type="match status" value="1"/>
</dbReference>
<dbReference type="GO" id="GO:0016740">
    <property type="term" value="F:transferase activity"/>
    <property type="evidence" value="ECO:0007669"/>
    <property type="project" value="UniProtKB-KW"/>
</dbReference>
<dbReference type="AlphaFoldDB" id="A0AAD6G7G0"/>
<feature type="short sequence motif" description="GXGXXG" evidence="4">
    <location>
        <begin position="18"/>
        <end position="23"/>
    </location>
</feature>
<evidence type="ECO:0000256" key="3">
    <source>
        <dbReference type="ARBA" id="ARBA00023098"/>
    </source>
</evidence>
<evidence type="ECO:0000256" key="2">
    <source>
        <dbReference type="ARBA" id="ARBA00022963"/>
    </source>
</evidence>
<dbReference type="GeneID" id="81596361"/>
<feature type="short sequence motif" description="DGA/G" evidence="4">
    <location>
        <begin position="204"/>
        <end position="206"/>
    </location>
</feature>
<keyword evidence="6" id="KW-0808">Transferase</keyword>
<accession>A0AAD6G7G0</accession>
<dbReference type="EMBL" id="JAPVEA010000002">
    <property type="protein sequence ID" value="KAJ5461183.1"/>
    <property type="molecule type" value="Genomic_DNA"/>
</dbReference>
<evidence type="ECO:0000256" key="1">
    <source>
        <dbReference type="ARBA" id="ARBA00022801"/>
    </source>
</evidence>
<feature type="active site" description="Proton acceptor" evidence="4">
    <location>
        <position position="204"/>
    </location>
</feature>
<organism evidence="6 7">
    <name type="scientific">Penicillium daleae</name>
    <dbReference type="NCBI Taxonomy" id="63821"/>
    <lineage>
        <taxon>Eukaryota</taxon>
        <taxon>Fungi</taxon>
        <taxon>Dikarya</taxon>
        <taxon>Ascomycota</taxon>
        <taxon>Pezizomycotina</taxon>
        <taxon>Eurotiomycetes</taxon>
        <taxon>Eurotiomycetidae</taxon>
        <taxon>Eurotiales</taxon>
        <taxon>Aspergillaceae</taxon>
        <taxon>Penicillium</taxon>
    </lineage>
</organism>
<sequence length="423" mass="47738">MTSSSTEQAPVKLLSIDGGGVRGLSALVLLEQLMDLSNNEREKRNLRPQEPWEMFDMIGGTSTGGLIAVMLGRLRMSIKDCKDAYVNLAERAFTEMNFIDRVKGTINVGPRFETQPLEDAIKGIIGDKWATSLLKEDPKNIDCRVFVVAHLQQTNEVAILRSYRNLLRPKAELETMHIWQACRATSAALTYFEPIEVDGTTYSDGGLLYNNPVQLVHIEAGEVFEGRDQLIVSVGTGLEKIMKFQPSLATVATDLARLASETERTADDFFRKDGAKAAEAGRYFRFDVPGLGDIGLEESKKLRDIKRLTERYINYGEVGRKIYRCAKEVAVESSSPDVEPNPDPNTDPGYVSVLYGGFRGRAGSFRMSLADIESDKQLFLQMRAAYAKRQHRLWRRDLPHPWTMAWLSWFDVKRLEFVEVVQR</sequence>
<dbReference type="SUPFAM" id="SSF52151">
    <property type="entry name" value="FabD/lysophospholipase-like"/>
    <property type="match status" value="1"/>
</dbReference>
<reference evidence="6" key="1">
    <citation type="submission" date="2022-12" db="EMBL/GenBank/DDBJ databases">
        <authorList>
            <person name="Petersen C."/>
        </authorList>
    </citation>
    <scope>NUCLEOTIDE SEQUENCE</scope>
    <source>
        <strain evidence="6">IBT 16125</strain>
    </source>
</reference>
<dbReference type="RefSeq" id="XP_056770225.1">
    <property type="nucleotide sequence ID" value="XM_056906118.1"/>
</dbReference>
<feature type="short sequence motif" description="GXSXG" evidence="4">
    <location>
        <begin position="60"/>
        <end position="64"/>
    </location>
</feature>
<keyword evidence="3 4" id="KW-0443">Lipid metabolism</keyword>
<dbReference type="InterPro" id="IPR002641">
    <property type="entry name" value="PNPLA_dom"/>
</dbReference>
<protein>
    <submittedName>
        <fullName evidence="6">Acyl transferase/acyl hydrolase/lysophospholipase</fullName>
    </submittedName>
</protein>